<evidence type="ECO:0000313" key="1">
    <source>
        <dbReference type="Proteomes" id="UP000095287"/>
    </source>
</evidence>
<reference evidence="2" key="1">
    <citation type="submission" date="2016-11" db="UniProtKB">
        <authorList>
            <consortium name="WormBaseParasite"/>
        </authorList>
    </citation>
    <scope>IDENTIFICATION</scope>
</reference>
<protein>
    <submittedName>
        <fullName evidence="2">Kinesin motor domain-containing protein</fullName>
    </submittedName>
</protein>
<dbReference type="Proteomes" id="UP000095287">
    <property type="component" value="Unplaced"/>
</dbReference>
<name>A0A1I7Y4E8_9BILA</name>
<dbReference type="WBParaSite" id="L893_g12626.t1">
    <property type="protein sequence ID" value="L893_g12626.t1"/>
    <property type="gene ID" value="L893_g12626"/>
</dbReference>
<organism evidence="1 2">
    <name type="scientific">Steinernema glaseri</name>
    <dbReference type="NCBI Taxonomy" id="37863"/>
    <lineage>
        <taxon>Eukaryota</taxon>
        <taxon>Metazoa</taxon>
        <taxon>Ecdysozoa</taxon>
        <taxon>Nematoda</taxon>
        <taxon>Chromadorea</taxon>
        <taxon>Rhabditida</taxon>
        <taxon>Tylenchina</taxon>
        <taxon>Panagrolaimomorpha</taxon>
        <taxon>Strongyloidoidea</taxon>
        <taxon>Steinernematidae</taxon>
        <taxon>Steinernema</taxon>
    </lineage>
</organism>
<evidence type="ECO:0000313" key="2">
    <source>
        <dbReference type="WBParaSite" id="L893_g12626.t1"/>
    </source>
</evidence>
<accession>A0A1I7Y4E8</accession>
<dbReference type="AlphaFoldDB" id="A0A1I7Y4E8"/>
<sequence length="65" mass="7246">TEIEVIAVPPRIRSISHPTANARCVVVQKECSVDDDNVERISITSIDPEAVDDWNLELLFGSLRL</sequence>
<keyword evidence="1" id="KW-1185">Reference proteome</keyword>
<proteinExistence type="predicted"/>